<dbReference type="EMBL" id="UYRV01120255">
    <property type="protein sequence ID" value="VDN32191.1"/>
    <property type="molecule type" value="Genomic_DNA"/>
</dbReference>
<protein>
    <submittedName>
        <fullName evidence="2">Uncharacterized protein</fullName>
    </submittedName>
</protein>
<evidence type="ECO:0000256" key="1">
    <source>
        <dbReference type="SAM" id="Coils"/>
    </source>
</evidence>
<evidence type="ECO:0000313" key="3">
    <source>
        <dbReference type="Proteomes" id="UP000271889"/>
    </source>
</evidence>
<keyword evidence="3" id="KW-1185">Reference proteome</keyword>
<name>A0A3P7NND7_CYLGO</name>
<keyword evidence="1" id="KW-0175">Coiled coil</keyword>
<feature type="coiled-coil region" evidence="1">
    <location>
        <begin position="19"/>
        <end position="60"/>
    </location>
</feature>
<reference evidence="2 3" key="1">
    <citation type="submission" date="2018-11" db="EMBL/GenBank/DDBJ databases">
        <authorList>
            <consortium name="Pathogen Informatics"/>
        </authorList>
    </citation>
    <scope>NUCLEOTIDE SEQUENCE [LARGE SCALE GENOMIC DNA]</scope>
</reference>
<dbReference type="Proteomes" id="UP000271889">
    <property type="component" value="Unassembled WGS sequence"/>
</dbReference>
<gene>
    <name evidence="2" type="ORF">CGOC_LOCUS12047</name>
</gene>
<dbReference type="OrthoDB" id="49058at2759"/>
<organism evidence="2 3">
    <name type="scientific">Cylicostephanus goldi</name>
    <name type="common">Nematode worm</name>
    <dbReference type="NCBI Taxonomy" id="71465"/>
    <lineage>
        <taxon>Eukaryota</taxon>
        <taxon>Metazoa</taxon>
        <taxon>Ecdysozoa</taxon>
        <taxon>Nematoda</taxon>
        <taxon>Chromadorea</taxon>
        <taxon>Rhabditida</taxon>
        <taxon>Rhabditina</taxon>
        <taxon>Rhabditomorpha</taxon>
        <taxon>Strongyloidea</taxon>
        <taxon>Strongylidae</taxon>
        <taxon>Cylicostephanus</taxon>
    </lineage>
</organism>
<accession>A0A3P7NND7</accession>
<dbReference type="AlphaFoldDB" id="A0A3P7NND7"/>
<evidence type="ECO:0000313" key="2">
    <source>
        <dbReference type="EMBL" id="VDN32191.1"/>
    </source>
</evidence>
<sequence>MCNPDRSMDEKRNEMAADLKMKESLIDEMTASIAEYQKKTEELMKENTELRETLQTMEAERTRNARLIEMYRNQQRAVASRYVGVSPPVNPGFPSTSPFFNGRSRMFWEELWYEIEFPLGVLSLDWFFLLAIEYSVSDTVHANYAARHQ</sequence>
<proteinExistence type="predicted"/>